<evidence type="ECO:0000313" key="2">
    <source>
        <dbReference type="Proteomes" id="UP000313359"/>
    </source>
</evidence>
<dbReference type="STRING" id="1328759.A0A5C2SQK6"/>
<dbReference type="Proteomes" id="UP000313359">
    <property type="component" value="Unassembled WGS sequence"/>
</dbReference>
<reference evidence="1" key="1">
    <citation type="journal article" date="2018" name="Genome Biol. Evol.">
        <title>Genomics and development of Lentinus tigrinus, a white-rot wood-decaying mushroom with dimorphic fruiting bodies.</title>
        <authorList>
            <person name="Wu B."/>
            <person name="Xu Z."/>
            <person name="Knudson A."/>
            <person name="Carlson A."/>
            <person name="Chen N."/>
            <person name="Kovaka S."/>
            <person name="LaButti K."/>
            <person name="Lipzen A."/>
            <person name="Pennachio C."/>
            <person name="Riley R."/>
            <person name="Schakwitz W."/>
            <person name="Umezawa K."/>
            <person name="Ohm R.A."/>
            <person name="Grigoriev I.V."/>
            <person name="Nagy L.G."/>
            <person name="Gibbons J."/>
            <person name="Hibbett D."/>
        </authorList>
    </citation>
    <scope>NUCLEOTIDE SEQUENCE [LARGE SCALE GENOMIC DNA]</scope>
    <source>
        <strain evidence="1">ALCF2SS1-6</strain>
    </source>
</reference>
<dbReference type="OrthoDB" id="3264185at2759"/>
<proteinExistence type="predicted"/>
<protein>
    <recommendedName>
        <fullName evidence="3">Diacylglycerol O-acyltransferase</fullName>
    </recommendedName>
</protein>
<sequence>MSWSLVSPSSPSSGRTYARPLGLNETSFYYDRIFNGTADIIWRYVVQKSDRARDAALFGEENVKRAWATLKQWYPLLAVHTDDSDGLDAVKFVVSEQAVTRHRPGEVTLRTVSSPAEVDALIWRLIRDEPTSDHHLISRLFVFAYQDLPGTFEILFRAAHSIADGISGATIARTFFDVLTSPPGHIPPLEERLSMALPCDQLNPTNRMTPARQRWRRAIARVTFLNQRRKLAGGHTLPRKVTETTYRTPSVTDRGGSRFSVSETAAILAMCKRHKLTFGAVIPVISQLAITRMLHRRYLRGELSEDEWEYRRRQPMHFGGPINLRPYMDDEWQRKGGATEVALAIDYYECTLPFMPTPFGIRRDEGVPRVDGAPPYSALMSQGRFFHRSRLFRAQLQRRVSHPLMMDIALARQPNYVMRKKTNVCHWIAAQKGEPLPTFAIPPHWDNVPTDYVPANGLSSVGQMSLILPETYPLPAGHPLSVRTVQAASPSFGAVGDPSAFRARPAAPPVTAEPDALLRIVNENTYLHSRPFEFFLGNATQRNQISMFLTFDANVYTREDIDEFMRECREAALYYLVDNSVSKAKL</sequence>
<evidence type="ECO:0008006" key="3">
    <source>
        <dbReference type="Google" id="ProtNLM"/>
    </source>
</evidence>
<dbReference type="AlphaFoldDB" id="A0A5C2SQK6"/>
<evidence type="ECO:0000313" key="1">
    <source>
        <dbReference type="EMBL" id="RPD66133.1"/>
    </source>
</evidence>
<feature type="non-terminal residue" evidence="1">
    <location>
        <position position="1"/>
    </location>
</feature>
<accession>A0A5C2SQK6</accession>
<gene>
    <name evidence="1" type="ORF">L227DRAFT_597441</name>
</gene>
<keyword evidence="2" id="KW-1185">Reference proteome</keyword>
<dbReference type="EMBL" id="ML122251">
    <property type="protein sequence ID" value="RPD66133.1"/>
    <property type="molecule type" value="Genomic_DNA"/>
</dbReference>
<organism evidence="1 2">
    <name type="scientific">Lentinus tigrinus ALCF2SS1-6</name>
    <dbReference type="NCBI Taxonomy" id="1328759"/>
    <lineage>
        <taxon>Eukaryota</taxon>
        <taxon>Fungi</taxon>
        <taxon>Dikarya</taxon>
        <taxon>Basidiomycota</taxon>
        <taxon>Agaricomycotina</taxon>
        <taxon>Agaricomycetes</taxon>
        <taxon>Polyporales</taxon>
        <taxon>Polyporaceae</taxon>
        <taxon>Lentinus</taxon>
    </lineage>
</organism>
<dbReference type="Gene3D" id="3.30.559.10">
    <property type="entry name" value="Chloramphenicol acetyltransferase-like domain"/>
    <property type="match status" value="1"/>
</dbReference>
<dbReference type="InterPro" id="IPR023213">
    <property type="entry name" value="CAT-like_dom_sf"/>
</dbReference>
<name>A0A5C2SQK6_9APHY</name>